<organism evidence="2 3">
    <name type="scientific">Candidatus Akkermansia intestinigallinarum</name>
    <dbReference type="NCBI Taxonomy" id="2838431"/>
    <lineage>
        <taxon>Bacteria</taxon>
        <taxon>Pseudomonadati</taxon>
        <taxon>Verrucomicrobiota</taxon>
        <taxon>Verrucomicrobiia</taxon>
        <taxon>Verrucomicrobiales</taxon>
        <taxon>Akkermansiaceae</taxon>
        <taxon>Akkermansia</taxon>
    </lineage>
</organism>
<dbReference type="EMBL" id="DXFQ01000143">
    <property type="protein sequence ID" value="HIX20470.1"/>
    <property type="molecule type" value="Genomic_DNA"/>
</dbReference>
<name>A0A9D1VCV7_9BACT</name>
<reference evidence="2" key="1">
    <citation type="journal article" date="2021" name="PeerJ">
        <title>Extensive microbial diversity within the chicken gut microbiome revealed by metagenomics and culture.</title>
        <authorList>
            <person name="Gilroy R."/>
            <person name="Ravi A."/>
            <person name="Getino M."/>
            <person name="Pursley I."/>
            <person name="Horton D.L."/>
            <person name="Alikhan N.F."/>
            <person name="Baker D."/>
            <person name="Gharbi K."/>
            <person name="Hall N."/>
            <person name="Watson M."/>
            <person name="Adriaenssens E.M."/>
            <person name="Foster-Nyarko E."/>
            <person name="Jarju S."/>
            <person name="Secka A."/>
            <person name="Antonio M."/>
            <person name="Oren A."/>
            <person name="Chaudhuri R.R."/>
            <person name="La Ragione R."/>
            <person name="Hildebrand F."/>
            <person name="Pallen M.J."/>
        </authorList>
    </citation>
    <scope>NUCLEOTIDE SEQUENCE</scope>
    <source>
        <strain evidence="2">14975</strain>
    </source>
</reference>
<accession>A0A9D1VCV7</accession>
<dbReference type="AlphaFoldDB" id="A0A9D1VCV7"/>
<keyword evidence="1" id="KW-0732">Signal</keyword>
<feature type="chain" id="PRO_5038977018" description="Peptidase M43 pregnancy-associated plasma-A domain-containing protein" evidence="1">
    <location>
        <begin position="21"/>
        <end position="410"/>
    </location>
</feature>
<evidence type="ECO:0008006" key="4">
    <source>
        <dbReference type="Google" id="ProtNLM"/>
    </source>
</evidence>
<dbReference type="Proteomes" id="UP000823964">
    <property type="component" value="Unassembled WGS sequence"/>
</dbReference>
<proteinExistence type="predicted"/>
<reference evidence="2" key="2">
    <citation type="submission" date="2021-04" db="EMBL/GenBank/DDBJ databases">
        <authorList>
            <person name="Gilroy R."/>
        </authorList>
    </citation>
    <scope>NUCLEOTIDE SEQUENCE</scope>
    <source>
        <strain evidence="2">14975</strain>
    </source>
</reference>
<evidence type="ECO:0000313" key="2">
    <source>
        <dbReference type="EMBL" id="HIX20470.1"/>
    </source>
</evidence>
<evidence type="ECO:0000313" key="3">
    <source>
        <dbReference type="Proteomes" id="UP000823964"/>
    </source>
</evidence>
<comment type="caution">
    <text evidence="2">The sequence shown here is derived from an EMBL/GenBank/DDBJ whole genome shotgun (WGS) entry which is preliminary data.</text>
</comment>
<gene>
    <name evidence="2" type="ORF">H9862_07725</name>
</gene>
<sequence length="410" mass="45977">MRLFAFLSLSILLAASGAVAAPVPEHFSERARELLSGGEELNRPEEVVKTNRQLNVIYFVGCDSEPLADYERRLSELLLYLRRFYGEEMARNGFGYRSFELPLRENGDVDVTLIRGSKPAAEYPCTGEAAMDCLKEIDEFFRLHPERKFSRHTFVIMPTRYDEKFNDASPGGVPFFAMGRNCFVLDYNGFDLRYLGQDTAQGRLLTKMFGGLGHELGHCVNLYHNNGPVSELNRLGTPLMGSGNYTFGMKPTYLTKASCAILDVCELVPQPELPKAFYAKPAVPLKEVEPELVYDGENFDLELRLPAEAAELKAVNVYVQDMPSGVNQDYDAVAFVAQRQAVEDGVVFRCRFSAAELAQLKEDHREVAMILIYPNGFSYRWTAQFRVSELKAGQKVALSQAALAEITLPD</sequence>
<feature type="signal peptide" evidence="1">
    <location>
        <begin position="1"/>
        <end position="20"/>
    </location>
</feature>
<evidence type="ECO:0000256" key="1">
    <source>
        <dbReference type="SAM" id="SignalP"/>
    </source>
</evidence>
<protein>
    <recommendedName>
        <fullName evidence="4">Peptidase M43 pregnancy-associated plasma-A domain-containing protein</fullName>
    </recommendedName>
</protein>